<dbReference type="RefSeq" id="WP_263722101.1">
    <property type="nucleotide sequence ID" value="NZ_JAOWLA010000011.1"/>
</dbReference>
<name>A0ABT2Z396_9RHOB</name>
<proteinExistence type="predicted"/>
<keyword evidence="1" id="KW-0812">Transmembrane</keyword>
<keyword evidence="1" id="KW-0472">Membrane</keyword>
<reference evidence="2 3" key="1">
    <citation type="submission" date="2022-10" db="EMBL/GenBank/DDBJ databases">
        <title>Defluviimonas sp. nov., isolated from ocean surface water.</title>
        <authorList>
            <person name="He W."/>
            <person name="Wang L."/>
            <person name="Zhang D.-F."/>
        </authorList>
    </citation>
    <scope>NUCLEOTIDE SEQUENCE [LARGE SCALE GENOMIC DNA]</scope>
    <source>
        <strain evidence="2 3">WL0075</strain>
    </source>
</reference>
<sequence>MVLTADVEGSGAAKRGAPRACGSENMEMHMLKKAKTFTASEAGAVTVDWVVLTSLVVILGVWALSLYTKGTLKASDEIDNYLSAITLK</sequence>
<comment type="caution">
    <text evidence="2">The sequence shown here is derived from an EMBL/GenBank/DDBJ whole genome shotgun (WGS) entry which is preliminary data.</text>
</comment>
<evidence type="ECO:0000256" key="1">
    <source>
        <dbReference type="SAM" id="Phobius"/>
    </source>
</evidence>
<accession>A0ABT2Z396</accession>
<keyword evidence="1" id="KW-1133">Transmembrane helix</keyword>
<protein>
    <recommendedName>
        <fullName evidence="4">Flp pilus assembly protein, pilin Flp</fullName>
    </recommendedName>
</protein>
<gene>
    <name evidence="2" type="ORF">OE647_12665</name>
</gene>
<dbReference type="Proteomes" id="UP001652503">
    <property type="component" value="Unassembled WGS sequence"/>
</dbReference>
<evidence type="ECO:0000313" key="2">
    <source>
        <dbReference type="EMBL" id="MCV2865577.1"/>
    </source>
</evidence>
<feature type="transmembrane region" description="Helical" evidence="1">
    <location>
        <begin position="49"/>
        <end position="67"/>
    </location>
</feature>
<keyword evidence="3" id="KW-1185">Reference proteome</keyword>
<dbReference type="EMBL" id="JAOWLA010000011">
    <property type="protein sequence ID" value="MCV2865577.1"/>
    <property type="molecule type" value="Genomic_DNA"/>
</dbReference>
<evidence type="ECO:0008006" key="4">
    <source>
        <dbReference type="Google" id="ProtNLM"/>
    </source>
</evidence>
<organism evidence="2 3">
    <name type="scientific">Albidovulum sediminicola</name>
    <dbReference type="NCBI Taxonomy" id="2984331"/>
    <lineage>
        <taxon>Bacteria</taxon>
        <taxon>Pseudomonadati</taxon>
        <taxon>Pseudomonadota</taxon>
        <taxon>Alphaproteobacteria</taxon>
        <taxon>Rhodobacterales</taxon>
        <taxon>Paracoccaceae</taxon>
        <taxon>Albidovulum</taxon>
    </lineage>
</organism>
<evidence type="ECO:0000313" key="3">
    <source>
        <dbReference type="Proteomes" id="UP001652503"/>
    </source>
</evidence>